<dbReference type="GO" id="GO:0003723">
    <property type="term" value="F:RNA binding"/>
    <property type="evidence" value="ECO:0007669"/>
    <property type="project" value="InterPro"/>
</dbReference>
<accession>A0A427V856</accession>
<dbReference type="Proteomes" id="UP000275331">
    <property type="component" value="Unassembled WGS sequence"/>
</dbReference>
<dbReference type="InterPro" id="IPR011006">
    <property type="entry name" value="CheY-like_superfamily"/>
</dbReference>
<dbReference type="InterPro" id="IPR013587">
    <property type="entry name" value="Nitrate/nitrite_sensing"/>
</dbReference>
<feature type="domain" description="ANTAR" evidence="3">
    <location>
        <begin position="327"/>
        <end position="388"/>
    </location>
</feature>
<dbReference type="InterPro" id="IPR005561">
    <property type="entry name" value="ANTAR"/>
</dbReference>
<dbReference type="Pfam" id="PF03861">
    <property type="entry name" value="ANTAR"/>
    <property type="match status" value="1"/>
</dbReference>
<evidence type="ECO:0000259" key="3">
    <source>
        <dbReference type="PROSITE" id="PS50921"/>
    </source>
</evidence>
<dbReference type="EMBL" id="RHXB01000001">
    <property type="protein sequence ID" value="RSE28964.1"/>
    <property type="molecule type" value="Genomic_DNA"/>
</dbReference>
<dbReference type="PROSITE" id="PS50906">
    <property type="entry name" value="NIT"/>
    <property type="match status" value="1"/>
</dbReference>
<sequence length="400" mass="45570">MNQQAPRPQSALEWFHYTRRQQQQQLQHLARLGEFATLISQLVHTLQRERGASNVWLCSRGELFGPQLQHSARQVDESLAAFQQWLTEHHALMNGNAAAKLACALWFLEGLSALREEIRILRITPEQAMERFNRTVQPLMEIIPEANDTLSDPQVAQALTALYSLMQGKEWVGQERAVGAIGFTRGEFDAALRQMLVDRIDAQQHSFATFLSLTEPEQAAMFRDSAEATRDIEQMRREACTRIPANPQSAARWFDIQTQRLDALRLIETRLIDTLSAVAQRSLQHTVDDAHPGETALAAWVVQQSSVKAAPVERHLLPLVRQQARELEKLSRELTSLQETLEERKTIDKAKSLLMNHQGISEELAWQQLRKLAMNQNQRMVDIARSLLLSASLWSVTPKR</sequence>
<reference evidence="4 5" key="1">
    <citation type="submission" date="2018-10" db="EMBL/GenBank/DDBJ databases">
        <title>Transmission dynamics of multidrug resistant bacteria on intensive care unit surfaces.</title>
        <authorList>
            <person name="D'Souza A.W."/>
            <person name="Potter R.F."/>
            <person name="Wallace M."/>
            <person name="Shupe A."/>
            <person name="Patel S."/>
            <person name="Sun S."/>
            <person name="Gul D."/>
            <person name="Kwon J.H."/>
            <person name="Andleeb S."/>
            <person name="Burnham C.-A.D."/>
            <person name="Dantas G."/>
        </authorList>
    </citation>
    <scope>NUCLEOTIDE SEQUENCE [LARGE SCALE GENOMIC DNA]</scope>
    <source>
        <strain evidence="4 5">AS_373</strain>
    </source>
</reference>
<dbReference type="InterPro" id="IPR010910">
    <property type="entry name" value="Nitrate/nitrite_sensing_bac"/>
</dbReference>
<feature type="domain" description="NIT" evidence="2">
    <location>
        <begin position="37"/>
        <end position="282"/>
    </location>
</feature>
<dbReference type="Gene3D" id="1.10.10.10">
    <property type="entry name" value="Winged helix-like DNA-binding domain superfamily/Winged helix DNA-binding domain"/>
    <property type="match status" value="1"/>
</dbReference>
<protein>
    <submittedName>
        <fullName evidence="4">ANTAR domain-containing protein</fullName>
    </submittedName>
</protein>
<dbReference type="RefSeq" id="WP_125295399.1">
    <property type="nucleotide sequence ID" value="NZ_JAPTZM010000001.1"/>
</dbReference>
<dbReference type="InterPro" id="IPR036388">
    <property type="entry name" value="WH-like_DNA-bd_sf"/>
</dbReference>
<keyword evidence="1" id="KW-0175">Coiled coil</keyword>
<evidence type="ECO:0000259" key="2">
    <source>
        <dbReference type="PROSITE" id="PS50906"/>
    </source>
</evidence>
<gene>
    <name evidence="4" type="ORF">EGT71_00115</name>
</gene>
<dbReference type="OrthoDB" id="9782798at2"/>
<evidence type="ECO:0000313" key="5">
    <source>
        <dbReference type="Proteomes" id="UP000275331"/>
    </source>
</evidence>
<dbReference type="AlphaFoldDB" id="A0A427V856"/>
<name>A0A427V856_9ENTR</name>
<evidence type="ECO:0000256" key="1">
    <source>
        <dbReference type="SAM" id="Coils"/>
    </source>
</evidence>
<dbReference type="SUPFAM" id="SSF52172">
    <property type="entry name" value="CheY-like"/>
    <property type="match status" value="1"/>
</dbReference>
<dbReference type="Pfam" id="PF08376">
    <property type="entry name" value="NIT"/>
    <property type="match status" value="1"/>
</dbReference>
<organism evidence="4 5">
    <name type="scientific">Atlantibacter subterraneus</name>
    <dbReference type="NCBI Taxonomy" id="255519"/>
    <lineage>
        <taxon>Bacteria</taxon>
        <taxon>Pseudomonadati</taxon>
        <taxon>Pseudomonadota</taxon>
        <taxon>Gammaproteobacteria</taxon>
        <taxon>Enterobacterales</taxon>
        <taxon>Enterobacteriaceae</taxon>
        <taxon>Atlantibacter</taxon>
    </lineage>
</organism>
<dbReference type="PROSITE" id="PS50921">
    <property type="entry name" value="ANTAR"/>
    <property type="match status" value="1"/>
</dbReference>
<evidence type="ECO:0000313" key="4">
    <source>
        <dbReference type="EMBL" id="RSE28964.1"/>
    </source>
</evidence>
<comment type="caution">
    <text evidence="4">The sequence shown here is derived from an EMBL/GenBank/DDBJ whole genome shotgun (WGS) entry which is preliminary data.</text>
</comment>
<feature type="coiled-coil region" evidence="1">
    <location>
        <begin position="320"/>
        <end position="347"/>
    </location>
</feature>
<proteinExistence type="predicted"/>
<dbReference type="SMART" id="SM01012">
    <property type="entry name" value="ANTAR"/>
    <property type="match status" value="1"/>
</dbReference>